<dbReference type="AlphaFoldDB" id="A0A9E8NCM3"/>
<dbReference type="Proteomes" id="UP001164653">
    <property type="component" value="Chromosome"/>
</dbReference>
<reference evidence="1" key="1">
    <citation type="submission" date="2022-11" db="EMBL/GenBank/DDBJ databases">
        <title>Dyadobacter pollutisoli sp. nov., isolated from plastic dumped soil.</title>
        <authorList>
            <person name="Kim J.M."/>
            <person name="Kim K.R."/>
            <person name="Lee J.K."/>
            <person name="Hao L."/>
            <person name="Jeon C.O."/>
        </authorList>
    </citation>
    <scope>NUCLEOTIDE SEQUENCE</scope>
    <source>
        <strain evidence="1">U1</strain>
    </source>
</reference>
<dbReference type="RefSeq" id="WP_244822062.1">
    <property type="nucleotide sequence ID" value="NZ_CP112998.1"/>
</dbReference>
<name>A0A9E8NCM3_9BACT</name>
<keyword evidence="2" id="KW-1185">Reference proteome</keyword>
<proteinExistence type="predicted"/>
<evidence type="ECO:0000313" key="1">
    <source>
        <dbReference type="EMBL" id="WAC12071.1"/>
    </source>
</evidence>
<sequence>MSITPFLRFKLVAPLFIVLLTLGCTREKPETTGLVGHYINRTFLEASRDSIPGMVGNYCHELNFVSKDSVLIFYGFEEAVLGYEKTGDKYLIKNALGDKDMSFFIDPYHNLILQDSSWTKLNVNSIFTKSYPADTQKWTFETELNKTLIAGSYTLFENNLPTSKQVTLSPDGRVDGLANFTNYELCFSGDCVGEVTPISNNITFTNSKDSSVVYAVKFGQKKRFKLYNIEKPEEDIKGEREIIDLAFDFR</sequence>
<gene>
    <name evidence="1" type="ORF">ON006_30625</name>
</gene>
<dbReference type="KEGG" id="dpf:ON006_30625"/>
<evidence type="ECO:0000313" key="2">
    <source>
        <dbReference type="Proteomes" id="UP001164653"/>
    </source>
</evidence>
<organism evidence="1 2">
    <name type="scientific">Dyadobacter pollutisoli</name>
    <dbReference type="NCBI Taxonomy" id="2910158"/>
    <lineage>
        <taxon>Bacteria</taxon>
        <taxon>Pseudomonadati</taxon>
        <taxon>Bacteroidota</taxon>
        <taxon>Cytophagia</taxon>
        <taxon>Cytophagales</taxon>
        <taxon>Spirosomataceae</taxon>
        <taxon>Dyadobacter</taxon>
    </lineage>
</organism>
<accession>A0A9E8NCM3</accession>
<dbReference type="EMBL" id="CP112998">
    <property type="protein sequence ID" value="WAC12071.1"/>
    <property type="molecule type" value="Genomic_DNA"/>
</dbReference>
<protein>
    <submittedName>
        <fullName evidence="1">Uncharacterized protein</fullName>
    </submittedName>
</protein>